<protein>
    <recommendedName>
        <fullName evidence="3">Lipoprotein</fullName>
    </recommendedName>
</protein>
<dbReference type="Proteomes" id="UP000248021">
    <property type="component" value="Unassembled WGS sequence"/>
</dbReference>
<proteinExistence type="predicted"/>
<reference evidence="1 2" key="1">
    <citation type="submission" date="2018-05" db="EMBL/GenBank/DDBJ databases">
        <title>Genomic Encyclopedia of Type Strains, Phase IV (KMG-IV): sequencing the most valuable type-strain genomes for metagenomic binning, comparative biology and taxonomic classification.</title>
        <authorList>
            <person name="Goeker M."/>
        </authorList>
    </citation>
    <scope>NUCLEOTIDE SEQUENCE [LARGE SCALE GENOMIC DNA]</scope>
    <source>
        <strain evidence="1 2">DSM 6462</strain>
    </source>
</reference>
<evidence type="ECO:0000313" key="1">
    <source>
        <dbReference type="EMBL" id="PXW58204.1"/>
    </source>
</evidence>
<accession>A0A2V3U6R5</accession>
<dbReference type="PROSITE" id="PS51257">
    <property type="entry name" value="PROKAR_LIPOPROTEIN"/>
    <property type="match status" value="1"/>
</dbReference>
<evidence type="ECO:0000313" key="2">
    <source>
        <dbReference type="Proteomes" id="UP000248021"/>
    </source>
</evidence>
<gene>
    <name evidence="1" type="ORF">C7450_106381</name>
</gene>
<name>A0A2V3U6R5_9HYPH</name>
<sequence>MKFPLIIVTSIALAGCGGREAHPVAAAQPGDSRASCPALMSEYQANATQMASKGGERALNNGKNAIVGAAGALLFAPSLFFMDLKSYEKAEIDALQARNQVLQGLMSAQGC</sequence>
<dbReference type="EMBL" id="QJJK01000006">
    <property type="protein sequence ID" value="PXW58204.1"/>
    <property type="molecule type" value="Genomic_DNA"/>
</dbReference>
<organism evidence="1 2">
    <name type="scientific">Chelatococcus asaccharovorans</name>
    <dbReference type="NCBI Taxonomy" id="28210"/>
    <lineage>
        <taxon>Bacteria</taxon>
        <taxon>Pseudomonadati</taxon>
        <taxon>Pseudomonadota</taxon>
        <taxon>Alphaproteobacteria</taxon>
        <taxon>Hyphomicrobiales</taxon>
        <taxon>Chelatococcaceae</taxon>
        <taxon>Chelatococcus</taxon>
    </lineage>
</organism>
<evidence type="ECO:0008006" key="3">
    <source>
        <dbReference type="Google" id="ProtNLM"/>
    </source>
</evidence>
<keyword evidence="2" id="KW-1185">Reference proteome</keyword>
<dbReference type="AlphaFoldDB" id="A0A2V3U6R5"/>
<comment type="caution">
    <text evidence="1">The sequence shown here is derived from an EMBL/GenBank/DDBJ whole genome shotgun (WGS) entry which is preliminary data.</text>
</comment>